<evidence type="ECO:0000313" key="3">
    <source>
        <dbReference type="Proteomes" id="UP000805614"/>
    </source>
</evidence>
<dbReference type="InterPro" id="IPR012664">
    <property type="entry name" value="CHP02452"/>
</dbReference>
<dbReference type="NCBIfam" id="TIGR02452">
    <property type="entry name" value="TIGR02452 family protein"/>
    <property type="match status" value="1"/>
</dbReference>
<dbReference type="PANTHER" id="PTHR35596:SF1">
    <property type="entry name" value="MICROBIAL-TYPE PARG CATALYTIC DOMAIN-CONTAINING PROTEIN"/>
    <property type="match status" value="1"/>
</dbReference>
<protein>
    <submittedName>
        <fullName evidence="2">TIGR02452 family protein</fullName>
    </submittedName>
</protein>
<dbReference type="Gene3D" id="3.40.220.10">
    <property type="entry name" value="Leucine Aminopeptidase, subunit E, domain 1"/>
    <property type="match status" value="1"/>
</dbReference>
<gene>
    <name evidence="2" type="ORF">HKK74_05720</name>
</gene>
<dbReference type="InterPro" id="IPR043472">
    <property type="entry name" value="Macro_dom-like"/>
</dbReference>
<evidence type="ECO:0000313" key="2">
    <source>
        <dbReference type="EMBL" id="MBC6464994.1"/>
    </source>
</evidence>
<name>A0ABR7LJQ9_9ACTN</name>
<feature type="domain" description="Microbial-type PARG catalytic" evidence="1">
    <location>
        <begin position="10"/>
        <end position="160"/>
    </location>
</feature>
<dbReference type="PANTHER" id="PTHR35596">
    <property type="entry name" value="DUF2263 DOMAIN-CONTAINING PROTEIN"/>
    <property type="match status" value="1"/>
</dbReference>
<accession>A0ABR7LJQ9</accession>
<dbReference type="RefSeq" id="WP_187242020.1">
    <property type="nucleotide sequence ID" value="NZ_BAAAOK010000017.1"/>
</dbReference>
<dbReference type="PIRSF" id="PIRSF014899">
    <property type="entry name" value="UCP014899"/>
    <property type="match status" value="1"/>
</dbReference>
<evidence type="ECO:0000259" key="1">
    <source>
        <dbReference type="Pfam" id="PF10021"/>
    </source>
</evidence>
<dbReference type="InterPro" id="IPR019261">
    <property type="entry name" value="PARG_cat_microbial"/>
</dbReference>
<sequence length="294" mass="31632">MSRHPRRAVAQQTVEILDRGSYAAPSGRTVDLAARLARAVEGTRVHRPAELTALVSRLLPPSPGLPTRIEVTDETTLEAARRLTDQAGDEVACLNFASAKNPGGGFLNGAHAQEESLARSSGLYASLLAGREYYDFHRAQGNLLYSDHMIYSPGVPVFRDDSGALLEEPYDVAFLTSAAPNRGALRDPAAAARIPEVLALRAAKVLAMAHVNGHRRLVLGAWGCGVFRNDPVEVAEAFSGLLRGDGPFAGRFGHVTFAVYDPAQGEPRLAAFRRTFESRPVSIKDRGAHAYPDP</sequence>
<proteinExistence type="predicted"/>
<organism evidence="2 3">
    <name type="scientific">Actinomadura alba</name>
    <dbReference type="NCBI Taxonomy" id="406431"/>
    <lineage>
        <taxon>Bacteria</taxon>
        <taxon>Bacillati</taxon>
        <taxon>Actinomycetota</taxon>
        <taxon>Actinomycetes</taxon>
        <taxon>Streptosporangiales</taxon>
        <taxon>Thermomonosporaceae</taxon>
        <taxon>Actinomadura</taxon>
    </lineage>
</organism>
<dbReference type="EMBL" id="JABVEC010000003">
    <property type="protein sequence ID" value="MBC6464994.1"/>
    <property type="molecule type" value="Genomic_DNA"/>
</dbReference>
<comment type="caution">
    <text evidence="2">The sequence shown here is derived from an EMBL/GenBank/DDBJ whole genome shotgun (WGS) entry which is preliminary data.</text>
</comment>
<dbReference type="Proteomes" id="UP000805614">
    <property type="component" value="Unassembled WGS sequence"/>
</dbReference>
<dbReference type="Pfam" id="PF10021">
    <property type="entry name" value="PARG_cat_microb"/>
    <property type="match status" value="1"/>
</dbReference>
<reference evidence="2 3" key="1">
    <citation type="submission" date="2020-06" db="EMBL/GenBank/DDBJ databases">
        <title>Actinomadura xiongansis sp. nov., isolated from soil of Baiyangdian.</title>
        <authorList>
            <person name="Zhang X."/>
        </authorList>
    </citation>
    <scope>NUCLEOTIDE SEQUENCE [LARGE SCALE GENOMIC DNA]</scope>
    <source>
        <strain evidence="2 3">HBUM206468</strain>
    </source>
</reference>
<keyword evidence="3" id="KW-1185">Reference proteome</keyword>